<evidence type="ECO:0000313" key="1">
    <source>
        <dbReference type="EMBL" id="TQR46385.1"/>
    </source>
</evidence>
<dbReference type="EMBL" id="SADY01000001">
    <property type="protein sequence ID" value="TQR46385.1"/>
    <property type="molecule type" value="Genomic_DNA"/>
</dbReference>
<proteinExistence type="predicted"/>
<dbReference type="RefSeq" id="WP_142542380.1">
    <property type="nucleotide sequence ID" value="NZ_SADY01000001.1"/>
</dbReference>
<comment type="caution">
    <text evidence="1">The sequence shown here is derived from an EMBL/GenBank/DDBJ whole genome shotgun (WGS) entry which is preliminary data.</text>
</comment>
<sequence>MEQELLNSRIKKLKTYLDQGKLYFNDQSTIESLMNVKLLPDNVNVNPDTVDSRVRALALAVEMMEYEEELLSIPLIETQQAYFNVLDTFFGNAFKQMKKKGYNPQQVATLLSRDEEIVRSFTEEREALKKGLQDLWQYYLPIIQAHLKRLNGVVSSYGGDIFPSYTGNIARSAGLYVDTILVPDPMLRTTSFFDQMSPEKAFYYLTKHALNALQYKELALADLESPIIVFVPDEKYIGESDYGDLAKQSQTDILAHLKEMFGVSFTDMDEADSFLQKIQTPEDLFQKLVNPDKMLFDTDWGHLTKAEQFHKWEKDTSWAFDNVTGDVSIGYKVKFMVNSRMMQSNDIINRASLYNGIPIVDAPTSWQYLLWNYEYSSNVPNAQVKNMLISNSLTKIEYGLIGNLSDTALIKLRQEHALNDLRELLSKGIEEISTADKTTFDEVTTSVFANIQESFSKHEKEVQELQSRNKKFWGINLPSSIVSVGLNIAAAATGNTTLGTVGVALTGILGAPSFKEIYTEGGKLIKQTKKTKNSAVGILYSNQNR</sequence>
<evidence type="ECO:0000313" key="2">
    <source>
        <dbReference type="Proteomes" id="UP000316208"/>
    </source>
</evidence>
<gene>
    <name evidence="1" type="ORF">C7Y44_01485</name>
</gene>
<accession>A0ABY3AYS8</accession>
<organism evidence="1 2">
    <name type="scientific">Paenibacillus popilliae</name>
    <name type="common">Bacillus popilliae</name>
    <dbReference type="NCBI Taxonomy" id="78057"/>
    <lineage>
        <taxon>Bacteria</taxon>
        <taxon>Bacillati</taxon>
        <taxon>Bacillota</taxon>
        <taxon>Bacilli</taxon>
        <taxon>Bacillales</taxon>
        <taxon>Paenibacillaceae</taxon>
        <taxon>Paenibacillus</taxon>
    </lineage>
</organism>
<reference evidence="1 2" key="1">
    <citation type="submission" date="2018-03" db="EMBL/GenBank/DDBJ databases">
        <title>Aerobic endospore-forming bacteria genome sequencing and assembly.</title>
        <authorList>
            <person name="Cavalcante D.A."/>
            <person name="Driks A."/>
            <person name="Putonti C."/>
            <person name="De-Souza M.T."/>
        </authorList>
    </citation>
    <scope>NUCLEOTIDE SEQUENCE [LARGE SCALE GENOMIC DNA]</scope>
    <source>
        <strain evidence="1 2">SDF0028</strain>
    </source>
</reference>
<protein>
    <submittedName>
        <fullName evidence="1">Uncharacterized protein</fullName>
    </submittedName>
</protein>
<name>A0ABY3AYS8_PAEPP</name>
<keyword evidence="2" id="KW-1185">Reference proteome</keyword>
<dbReference type="Proteomes" id="UP000316208">
    <property type="component" value="Unassembled WGS sequence"/>
</dbReference>